<organism evidence="2">
    <name type="scientific">Wolbachia pipientis</name>
    <dbReference type="NCBI Taxonomy" id="955"/>
    <lineage>
        <taxon>Bacteria</taxon>
        <taxon>Pseudomonadati</taxon>
        <taxon>Pseudomonadota</taxon>
        <taxon>Alphaproteobacteria</taxon>
        <taxon>Rickettsiales</taxon>
        <taxon>Anaplasmataceae</taxon>
        <taxon>Wolbachieae</taxon>
        <taxon>Wolbachia</taxon>
    </lineage>
</organism>
<name>A0A6H2NVM7_WOLPI</name>
<keyword evidence="1" id="KW-0812">Transmembrane</keyword>
<dbReference type="AlphaFoldDB" id="A0A6H2NVM7"/>
<dbReference type="Proteomes" id="UP000217566">
    <property type="component" value="Unassembled WGS sequence"/>
</dbReference>
<dbReference type="OrthoDB" id="7164654at2"/>
<proteinExistence type="predicted"/>
<reference evidence="2" key="1">
    <citation type="submission" date="2019-07" db="EMBL/GenBank/DDBJ databases">
        <title>Genome assemblies of Wolbachia strains wAlbA and wAlbB in wild caught Aedes albopictus specimens.</title>
        <authorList>
            <person name="Kulkarni A."/>
            <person name="Yu W."/>
            <person name="Xue R.-D."/>
            <person name="Ma Y."/>
            <person name="Xu J."/>
        </authorList>
    </citation>
    <scope>NUCLEOTIDE SEQUENCE</scope>
    <source>
        <strain evidence="2">FL2016</strain>
    </source>
</reference>
<evidence type="ECO:0000313" key="2">
    <source>
        <dbReference type="EMBL" id="TVS92657.1"/>
    </source>
</evidence>
<gene>
    <name evidence="2" type="ORF">COM43_000200</name>
</gene>
<comment type="caution">
    <text evidence="2">The sequence shown here is derived from an EMBL/GenBank/DDBJ whole genome shotgun (WGS) entry which is preliminary data.</text>
</comment>
<dbReference type="EMBL" id="NWVK02000005">
    <property type="protein sequence ID" value="TVS92657.1"/>
    <property type="molecule type" value="Genomic_DNA"/>
</dbReference>
<keyword evidence="1" id="KW-0472">Membrane</keyword>
<protein>
    <submittedName>
        <fullName evidence="2">Uncharacterized protein</fullName>
    </submittedName>
</protein>
<keyword evidence="1" id="KW-1133">Transmembrane helix</keyword>
<accession>A0A6H2NVM7</accession>
<sequence length="71" mass="8635">MRYRKRTLIFLAVITLIIIALLFRYNSHFHEDVVHLKSDNKEFKKKPENSIESTILHREKEVYDHVFHPDN</sequence>
<feature type="transmembrane region" description="Helical" evidence="1">
    <location>
        <begin position="7"/>
        <end position="25"/>
    </location>
</feature>
<evidence type="ECO:0000256" key="1">
    <source>
        <dbReference type="SAM" id="Phobius"/>
    </source>
</evidence>